<proteinExistence type="predicted"/>
<dbReference type="RefSeq" id="WP_160021652.1">
    <property type="nucleotide sequence ID" value="NZ_VZIZ01000013.1"/>
</dbReference>
<evidence type="ECO:0000313" key="2">
    <source>
        <dbReference type="EMBL" id="KAF0569160.1"/>
    </source>
</evidence>
<comment type="caution">
    <text evidence="2">The sequence shown here is derived from an EMBL/GenBank/DDBJ whole genome shotgun (WGS) entry which is preliminary data.</text>
</comment>
<feature type="region of interest" description="Disordered" evidence="1">
    <location>
        <begin position="211"/>
        <end position="251"/>
    </location>
</feature>
<dbReference type="AlphaFoldDB" id="A0A6N7C356"/>
<dbReference type="EMBL" id="VZIZ01000013">
    <property type="protein sequence ID" value="KAF0569160.1"/>
    <property type="molecule type" value="Genomic_DNA"/>
</dbReference>
<organism evidence="2 3">
    <name type="scientific">Psychrobacter nivimaris</name>
    <dbReference type="NCBI Taxonomy" id="281738"/>
    <lineage>
        <taxon>Bacteria</taxon>
        <taxon>Pseudomonadati</taxon>
        <taxon>Pseudomonadota</taxon>
        <taxon>Gammaproteobacteria</taxon>
        <taxon>Moraxellales</taxon>
        <taxon>Moraxellaceae</taxon>
        <taxon>Psychrobacter</taxon>
    </lineage>
</organism>
<dbReference type="Pfam" id="PF05944">
    <property type="entry name" value="Phage_term_smal"/>
    <property type="match status" value="1"/>
</dbReference>
<accession>A0A6N7C356</accession>
<sequence length="251" mass="28256">MTDKTTPAARHRQKALSQKEVTNITAGPNQAYRMLQLKLREDKQALKSKQSIQAKIELKRELVGHYDEWINATLTAGKGDQDNLLTTLMLWHIDIGRFWRALDIAEYAMKHDLKMPDAHQRTLATVVAEEIAETAKKLKTSDEITDEQIAQVLRASTMTAHADMPDQVYAKLARQVGELTEASTPEFALEQYQIALKFDENSGVKGSIKRLEKQLKDAQPETQLEPVAPQPEKLEKSNQPDSPELVGDNNS</sequence>
<name>A0A6N7C356_9GAMM</name>
<gene>
    <name evidence="2" type="ORF">FQV37_353</name>
</gene>
<evidence type="ECO:0000256" key="1">
    <source>
        <dbReference type="SAM" id="MobiDB-lite"/>
    </source>
</evidence>
<evidence type="ECO:0000313" key="3">
    <source>
        <dbReference type="Proteomes" id="UP000471465"/>
    </source>
</evidence>
<reference evidence="2 3" key="1">
    <citation type="submission" date="2019-09" db="EMBL/GenBank/DDBJ databases">
        <title>Draft genome sequence of Psychrobacter nivimaris LAMA 639, in search for biotechnological relevant genes.</title>
        <authorList>
            <person name="Lima A.O.S."/>
            <person name="Staloch B.E.K."/>
            <person name="Freitas R.C."/>
            <person name="Niero H."/>
            <person name="Silva M.A.C."/>
        </authorList>
    </citation>
    <scope>NUCLEOTIDE SEQUENCE [LARGE SCALE GENOMIC DNA]</scope>
    <source>
        <strain evidence="2 3">LAMA 639</strain>
    </source>
</reference>
<dbReference type="GO" id="GO:0003677">
    <property type="term" value="F:DNA binding"/>
    <property type="evidence" value="ECO:0007669"/>
    <property type="project" value="InterPro"/>
</dbReference>
<dbReference type="InterPro" id="IPR010270">
    <property type="entry name" value="Phage_P2_GpM"/>
</dbReference>
<dbReference type="Proteomes" id="UP000471465">
    <property type="component" value="Unassembled WGS sequence"/>
</dbReference>
<evidence type="ECO:0008006" key="4">
    <source>
        <dbReference type="Google" id="ProtNLM"/>
    </source>
</evidence>
<keyword evidence="3" id="KW-1185">Reference proteome</keyword>
<dbReference type="GO" id="GO:0004519">
    <property type="term" value="F:endonuclease activity"/>
    <property type="evidence" value="ECO:0007669"/>
    <property type="project" value="InterPro"/>
</dbReference>
<protein>
    <recommendedName>
        <fullName evidence="4">Phage terminase, endonuclease subunit</fullName>
    </recommendedName>
</protein>